<name>A0A7C4BAZ7_9CREN</name>
<organism evidence="1">
    <name type="scientific">Ignisphaera aggregans</name>
    <dbReference type="NCBI Taxonomy" id="334771"/>
    <lineage>
        <taxon>Archaea</taxon>
        <taxon>Thermoproteota</taxon>
        <taxon>Thermoprotei</taxon>
        <taxon>Desulfurococcales</taxon>
        <taxon>Desulfurococcaceae</taxon>
        <taxon>Ignisphaera</taxon>
    </lineage>
</organism>
<dbReference type="EMBL" id="DTFF01000008">
    <property type="protein sequence ID" value="HGI86911.1"/>
    <property type="molecule type" value="Genomic_DNA"/>
</dbReference>
<accession>A0A7C4BAZ7</accession>
<sequence length="175" mass="20614">MEFDILNLIYALSPVKVMVLKSTPYIPTLRASLQKGSEERIPRLYAQILEELGYVEILDKLPSPQELTKLRFSHIQQRSSLMKLDDYFYISVSGMVAKLEEKARKETDIMLLKVVERAKEDFSEVYNIRISNIFRAIQFRSLDTISKFLTLEERTLATLLYQLLESWLRRYTLVR</sequence>
<dbReference type="Gene3D" id="1.20.58.2050">
    <property type="match status" value="1"/>
</dbReference>
<dbReference type="AlphaFoldDB" id="A0A7C4BAZ7"/>
<proteinExistence type="predicted"/>
<dbReference type="InterPro" id="IPR038437">
    <property type="entry name" value="GINS_Psf3_sf"/>
</dbReference>
<dbReference type="CDD" id="cd11714">
    <property type="entry name" value="GINS_A_archaea"/>
    <property type="match status" value="1"/>
</dbReference>
<protein>
    <submittedName>
        <fullName evidence="1">DNA replication complex GINS family protein</fullName>
    </submittedName>
</protein>
<gene>
    <name evidence="1" type="ORF">ENV14_00710</name>
</gene>
<evidence type="ECO:0000313" key="1">
    <source>
        <dbReference type="EMBL" id="HGI86911.1"/>
    </source>
</evidence>
<reference evidence="1" key="1">
    <citation type="journal article" date="2020" name="mSystems">
        <title>Genome- and Community-Level Interaction Insights into Carbon Utilization and Element Cycling Functions of Hydrothermarchaeota in Hydrothermal Sediment.</title>
        <authorList>
            <person name="Zhou Z."/>
            <person name="Liu Y."/>
            <person name="Xu W."/>
            <person name="Pan J."/>
            <person name="Luo Z.H."/>
            <person name="Li M."/>
        </authorList>
    </citation>
    <scope>NUCLEOTIDE SEQUENCE [LARGE SCALE GENOMIC DNA]</scope>
    <source>
        <strain evidence="1">SpSt-732</strain>
    </source>
</reference>
<comment type="caution">
    <text evidence="1">The sequence shown here is derived from an EMBL/GenBank/DDBJ whole genome shotgun (WGS) entry which is preliminary data.</text>
</comment>